<organism evidence="1 2">
    <name type="scientific">Cryptosporangium phraense</name>
    <dbReference type="NCBI Taxonomy" id="2593070"/>
    <lineage>
        <taxon>Bacteria</taxon>
        <taxon>Bacillati</taxon>
        <taxon>Actinomycetota</taxon>
        <taxon>Actinomycetes</taxon>
        <taxon>Cryptosporangiales</taxon>
        <taxon>Cryptosporangiaceae</taxon>
        <taxon>Cryptosporangium</taxon>
    </lineage>
</organism>
<sequence>MTEVSIARVGFALRLAGWRRRASRWVSASAAWARAERHAFFAPPTAGAFHGEPRREDGYLTAIRSTWGRP</sequence>
<keyword evidence="2" id="KW-1185">Reference proteome</keyword>
<name>A0A545ALJ5_9ACTN</name>
<proteinExistence type="predicted"/>
<dbReference type="AlphaFoldDB" id="A0A545ALJ5"/>
<dbReference type="EMBL" id="VIRS01000019">
    <property type="protein sequence ID" value="TQS42198.1"/>
    <property type="molecule type" value="Genomic_DNA"/>
</dbReference>
<dbReference type="Proteomes" id="UP000317982">
    <property type="component" value="Unassembled WGS sequence"/>
</dbReference>
<reference evidence="1 2" key="1">
    <citation type="submission" date="2019-07" db="EMBL/GenBank/DDBJ databases">
        <title>Cryptosporangium phraense sp. nov., isolated from plant litter.</title>
        <authorList>
            <person name="Suriyachadkun C."/>
        </authorList>
    </citation>
    <scope>NUCLEOTIDE SEQUENCE [LARGE SCALE GENOMIC DNA]</scope>
    <source>
        <strain evidence="1 2">A-T 5661</strain>
    </source>
</reference>
<dbReference type="InParanoid" id="A0A545ALJ5"/>
<accession>A0A545ALJ5</accession>
<evidence type="ECO:0000313" key="2">
    <source>
        <dbReference type="Proteomes" id="UP000317982"/>
    </source>
</evidence>
<dbReference type="RefSeq" id="WP_142707255.1">
    <property type="nucleotide sequence ID" value="NZ_VIRS01000019.1"/>
</dbReference>
<protein>
    <submittedName>
        <fullName evidence="1">Uncharacterized protein</fullName>
    </submittedName>
</protein>
<dbReference type="OrthoDB" id="10011528at2"/>
<evidence type="ECO:0000313" key="1">
    <source>
        <dbReference type="EMBL" id="TQS42198.1"/>
    </source>
</evidence>
<comment type="caution">
    <text evidence="1">The sequence shown here is derived from an EMBL/GenBank/DDBJ whole genome shotgun (WGS) entry which is preliminary data.</text>
</comment>
<gene>
    <name evidence="1" type="ORF">FL583_24985</name>
</gene>